<dbReference type="OrthoDB" id="3070560at2759"/>
<evidence type="ECO:0000313" key="2">
    <source>
        <dbReference type="EMBL" id="EFI99249.1"/>
    </source>
</evidence>
<dbReference type="HOGENOM" id="CLU_1058284_0_0_1"/>
<evidence type="ECO:0000313" key="3">
    <source>
        <dbReference type="Proteomes" id="UP000007431"/>
    </source>
</evidence>
<accession>D8PYF7</accession>
<dbReference type="AlphaFoldDB" id="D8PYF7"/>
<protein>
    <submittedName>
        <fullName evidence="2">Uncharacterized protein</fullName>
    </submittedName>
</protein>
<organism evidence="3">
    <name type="scientific">Schizophyllum commune (strain H4-8 / FGSC 9210)</name>
    <name type="common">Split gill fungus</name>
    <dbReference type="NCBI Taxonomy" id="578458"/>
    <lineage>
        <taxon>Eukaryota</taxon>
        <taxon>Fungi</taxon>
        <taxon>Dikarya</taxon>
        <taxon>Basidiomycota</taxon>
        <taxon>Agaricomycotina</taxon>
        <taxon>Agaricomycetes</taxon>
        <taxon>Agaricomycetidae</taxon>
        <taxon>Agaricales</taxon>
        <taxon>Schizophyllaceae</taxon>
        <taxon>Schizophyllum</taxon>
    </lineage>
</organism>
<feature type="compositionally biased region" description="Basic and acidic residues" evidence="1">
    <location>
        <begin position="172"/>
        <end position="194"/>
    </location>
</feature>
<name>D8PYF7_SCHCM</name>
<dbReference type="KEGG" id="scm:SCHCO_02491978"/>
<feature type="compositionally biased region" description="Basic and acidic residues" evidence="1">
    <location>
        <begin position="224"/>
        <end position="233"/>
    </location>
</feature>
<keyword evidence="3" id="KW-1185">Reference proteome</keyword>
<feature type="region of interest" description="Disordered" evidence="1">
    <location>
        <begin position="147"/>
        <end position="263"/>
    </location>
</feature>
<gene>
    <name evidence="2" type="ORF">SCHCODRAFT_106360</name>
</gene>
<feature type="compositionally biased region" description="Polar residues" evidence="1">
    <location>
        <begin position="83"/>
        <end position="103"/>
    </location>
</feature>
<sequence>MDLSLSQQLDVIATESLEIEADDIIDMHKQQHLSITSNSPMDAGLSQELDALLDMSLDIPIEEEVNGKKAMIQTEEGKGEQGGNISQIPDPTVLPSLSDNSDSAQEEPNPLSYAERTSCIGNKYNYNEASREDIARRHRALHRKLILTEAENSESEMDPDSELDGDGEEGSSQDRDDFISHGWSHGERSQEDGAYHLGLLSQNVPGGPQFRDPPVRRSIFGGREILRMEKARDSSGSQDDGLTDGYEIGSFVTDDEESSSSWE</sequence>
<feature type="compositionally biased region" description="Acidic residues" evidence="1">
    <location>
        <begin position="253"/>
        <end position="263"/>
    </location>
</feature>
<dbReference type="EMBL" id="GL377304">
    <property type="protein sequence ID" value="EFI99249.1"/>
    <property type="molecule type" value="Genomic_DNA"/>
</dbReference>
<dbReference type="RefSeq" id="XP_003034152.1">
    <property type="nucleotide sequence ID" value="XM_003034106.1"/>
</dbReference>
<reference evidence="2 3" key="1">
    <citation type="journal article" date="2010" name="Nat. Biotechnol.">
        <title>Genome sequence of the model mushroom Schizophyllum commune.</title>
        <authorList>
            <person name="Ohm R.A."/>
            <person name="de Jong J.F."/>
            <person name="Lugones L.G."/>
            <person name="Aerts A."/>
            <person name="Kothe E."/>
            <person name="Stajich J.E."/>
            <person name="de Vries R.P."/>
            <person name="Record E."/>
            <person name="Levasseur A."/>
            <person name="Baker S.E."/>
            <person name="Bartholomew K.A."/>
            <person name="Coutinho P.M."/>
            <person name="Erdmann S."/>
            <person name="Fowler T.J."/>
            <person name="Gathman A.C."/>
            <person name="Lombard V."/>
            <person name="Henrissat B."/>
            <person name="Knabe N."/>
            <person name="Kuees U."/>
            <person name="Lilly W.W."/>
            <person name="Lindquist E."/>
            <person name="Lucas S."/>
            <person name="Magnuson J.K."/>
            <person name="Piumi F."/>
            <person name="Raudaskoski M."/>
            <person name="Salamov A."/>
            <person name="Schmutz J."/>
            <person name="Schwarze F.W.M.R."/>
            <person name="vanKuyk P.A."/>
            <person name="Horton J.S."/>
            <person name="Grigoriev I.V."/>
            <person name="Woesten H.A.B."/>
        </authorList>
    </citation>
    <scope>NUCLEOTIDE SEQUENCE [LARGE SCALE GENOMIC DNA]</scope>
    <source>
        <strain evidence="3">H4-8 / FGSC 9210</strain>
    </source>
</reference>
<feature type="compositionally biased region" description="Acidic residues" evidence="1">
    <location>
        <begin position="151"/>
        <end position="171"/>
    </location>
</feature>
<evidence type="ECO:0000256" key="1">
    <source>
        <dbReference type="SAM" id="MobiDB-lite"/>
    </source>
</evidence>
<dbReference type="GeneID" id="9586168"/>
<feature type="region of interest" description="Disordered" evidence="1">
    <location>
        <begin position="76"/>
        <end position="116"/>
    </location>
</feature>
<proteinExistence type="predicted"/>
<dbReference type="VEuPathDB" id="FungiDB:SCHCODRAFT_02491978"/>
<feature type="non-terminal residue" evidence="2">
    <location>
        <position position="263"/>
    </location>
</feature>
<dbReference type="Proteomes" id="UP000007431">
    <property type="component" value="Unassembled WGS sequence"/>
</dbReference>
<dbReference type="InParanoid" id="D8PYF7"/>